<dbReference type="Proteomes" id="UP001156102">
    <property type="component" value="Unassembled WGS sequence"/>
</dbReference>
<proteinExistence type="predicted"/>
<dbReference type="GO" id="GO:0006352">
    <property type="term" value="P:DNA-templated transcription initiation"/>
    <property type="evidence" value="ECO:0007669"/>
    <property type="project" value="InterPro"/>
</dbReference>
<evidence type="ECO:0000256" key="1">
    <source>
        <dbReference type="SAM" id="MobiDB-lite"/>
    </source>
</evidence>
<gene>
    <name evidence="3" type="ORF">NK662_14290</name>
</gene>
<dbReference type="AlphaFoldDB" id="A0AA41X6N1"/>
<sequence>MHSEVKTYYLTPEELAAYIEKHPIVEERKPMQAELAKPISKKHIERSVESQRKSRMGRPTIMDKVDHDKVYKLYMDGLTYEQMAKELGISEGSVQKYISRKQFHDPEGWPPRLKRKVKEG</sequence>
<organism evidence="3 4">
    <name type="scientific">Ectobacillus ponti</name>
    <dbReference type="NCBI Taxonomy" id="2961894"/>
    <lineage>
        <taxon>Bacteria</taxon>
        <taxon>Bacillati</taxon>
        <taxon>Bacillota</taxon>
        <taxon>Bacilli</taxon>
        <taxon>Bacillales</taxon>
        <taxon>Bacillaceae</taxon>
        <taxon>Ectobacillus</taxon>
    </lineage>
</organism>
<evidence type="ECO:0000313" key="3">
    <source>
        <dbReference type="EMBL" id="MCP8969697.1"/>
    </source>
</evidence>
<dbReference type="Gene3D" id="1.10.10.60">
    <property type="entry name" value="Homeodomain-like"/>
    <property type="match status" value="1"/>
</dbReference>
<feature type="region of interest" description="Disordered" evidence="1">
    <location>
        <begin position="101"/>
        <end position="120"/>
    </location>
</feature>
<keyword evidence="4" id="KW-1185">Reference proteome</keyword>
<dbReference type="Pfam" id="PF08281">
    <property type="entry name" value="Sigma70_r4_2"/>
    <property type="match status" value="1"/>
</dbReference>
<dbReference type="InterPro" id="IPR013249">
    <property type="entry name" value="RNA_pol_sigma70_r4_t2"/>
</dbReference>
<evidence type="ECO:0000259" key="2">
    <source>
        <dbReference type="Pfam" id="PF08281"/>
    </source>
</evidence>
<dbReference type="InterPro" id="IPR009057">
    <property type="entry name" value="Homeodomain-like_sf"/>
</dbReference>
<name>A0AA41X6N1_9BACI</name>
<accession>A0AA41X6N1</accession>
<dbReference type="GO" id="GO:0003677">
    <property type="term" value="F:DNA binding"/>
    <property type="evidence" value="ECO:0007669"/>
    <property type="project" value="InterPro"/>
</dbReference>
<dbReference type="GO" id="GO:0016987">
    <property type="term" value="F:sigma factor activity"/>
    <property type="evidence" value="ECO:0007669"/>
    <property type="project" value="InterPro"/>
</dbReference>
<feature type="domain" description="RNA polymerase sigma factor 70 region 4 type 2" evidence="2">
    <location>
        <begin position="70"/>
        <end position="100"/>
    </location>
</feature>
<dbReference type="RefSeq" id="WP_254759618.1">
    <property type="nucleotide sequence ID" value="NZ_JANCLT010000007.1"/>
</dbReference>
<feature type="region of interest" description="Disordered" evidence="1">
    <location>
        <begin position="34"/>
        <end position="61"/>
    </location>
</feature>
<evidence type="ECO:0000313" key="4">
    <source>
        <dbReference type="Proteomes" id="UP001156102"/>
    </source>
</evidence>
<reference evidence="3" key="1">
    <citation type="submission" date="2022-07" db="EMBL/GenBank/DDBJ databases">
        <authorList>
            <person name="Li W.-J."/>
            <person name="Deng Q.-Q."/>
        </authorList>
    </citation>
    <scope>NUCLEOTIDE SEQUENCE</scope>
    <source>
        <strain evidence="3">SYSU M60031</strain>
    </source>
</reference>
<dbReference type="SUPFAM" id="SSF46689">
    <property type="entry name" value="Homeodomain-like"/>
    <property type="match status" value="1"/>
</dbReference>
<comment type="caution">
    <text evidence="3">The sequence shown here is derived from an EMBL/GenBank/DDBJ whole genome shotgun (WGS) entry which is preliminary data.</text>
</comment>
<protein>
    <recommendedName>
        <fullName evidence="2">RNA polymerase sigma factor 70 region 4 type 2 domain-containing protein</fullName>
    </recommendedName>
</protein>
<dbReference type="EMBL" id="JANCLT010000007">
    <property type="protein sequence ID" value="MCP8969697.1"/>
    <property type="molecule type" value="Genomic_DNA"/>
</dbReference>